<evidence type="ECO:0000259" key="1">
    <source>
        <dbReference type="Pfam" id="PF00534"/>
    </source>
</evidence>
<dbReference type="PANTHER" id="PTHR12526">
    <property type="entry name" value="GLYCOSYLTRANSFERASE"/>
    <property type="match status" value="1"/>
</dbReference>
<dbReference type="SUPFAM" id="SSF53756">
    <property type="entry name" value="UDP-Glycosyltransferase/glycogen phosphorylase"/>
    <property type="match status" value="1"/>
</dbReference>
<proteinExistence type="predicted"/>
<sequence>MKVLHIHFGKDGGAERFFVNLVDALGEKGVEQRVLIRPDRSWKTAIEKTAIVYEGVFRRISLSRFLLSWRLKRILKEFKPDVIMTWQLRASRFMPNVKTALRISRLGDYPEHLDYYRNSEVLVCITPDMADRVKRMGWTRRIEVVPNFSNATPVPPIARSALDTPQNAFVVVAMGRFVKRKGFAHLIRAIKEIDGAYLWLLGDGPEREELVKLVDELGLHERIKLPGWKTDAYAYLNAADVFAITSLHEPLGNVCFEGWGAGKPTVAFRAEGPSFVMTDQVDALMVDCGDEEGLRVAITRLRDDPDLRDTLIEGGYATTRSRFSKQAITASYMQLFEKAANK</sequence>
<dbReference type="Pfam" id="PF13439">
    <property type="entry name" value="Glyco_transf_4"/>
    <property type="match status" value="1"/>
</dbReference>
<dbReference type="GO" id="GO:0016757">
    <property type="term" value="F:glycosyltransferase activity"/>
    <property type="evidence" value="ECO:0007669"/>
    <property type="project" value="InterPro"/>
</dbReference>
<name>A0A7W6CBW2_9HYPH</name>
<dbReference type="Proteomes" id="UP000565286">
    <property type="component" value="Unassembled WGS sequence"/>
</dbReference>
<dbReference type="PANTHER" id="PTHR12526:SF630">
    <property type="entry name" value="GLYCOSYLTRANSFERASE"/>
    <property type="match status" value="1"/>
</dbReference>
<dbReference type="EMBL" id="JACIDV010000004">
    <property type="protein sequence ID" value="MBB3945660.1"/>
    <property type="molecule type" value="Genomic_DNA"/>
</dbReference>
<gene>
    <name evidence="3" type="ORF">GGQ73_001595</name>
</gene>
<dbReference type="Pfam" id="PF00534">
    <property type="entry name" value="Glycos_transf_1"/>
    <property type="match status" value="1"/>
</dbReference>
<dbReference type="AlphaFoldDB" id="A0A7W6CBW2"/>
<dbReference type="CDD" id="cd03811">
    <property type="entry name" value="GT4_GT28_WabH-like"/>
    <property type="match status" value="1"/>
</dbReference>
<keyword evidence="3" id="KW-0808">Transferase</keyword>
<evidence type="ECO:0000313" key="4">
    <source>
        <dbReference type="Proteomes" id="UP000565286"/>
    </source>
</evidence>
<protein>
    <submittedName>
        <fullName evidence="3">Glycosyltransferase involved in cell wall biosynthesis</fullName>
    </submittedName>
</protein>
<organism evidence="3 4">
    <name type="scientific">Rhizobium skierniewicense</name>
    <dbReference type="NCBI Taxonomy" id="984260"/>
    <lineage>
        <taxon>Bacteria</taxon>
        <taxon>Pseudomonadati</taxon>
        <taxon>Pseudomonadota</taxon>
        <taxon>Alphaproteobacteria</taxon>
        <taxon>Hyphomicrobiales</taxon>
        <taxon>Rhizobiaceae</taxon>
        <taxon>Rhizobium/Agrobacterium group</taxon>
        <taxon>Rhizobium</taxon>
    </lineage>
</organism>
<keyword evidence="4" id="KW-1185">Reference proteome</keyword>
<comment type="caution">
    <text evidence="3">The sequence shown here is derived from an EMBL/GenBank/DDBJ whole genome shotgun (WGS) entry which is preliminary data.</text>
</comment>
<dbReference type="InterPro" id="IPR001296">
    <property type="entry name" value="Glyco_trans_1"/>
</dbReference>
<dbReference type="RefSeq" id="WP_183895303.1">
    <property type="nucleotide sequence ID" value="NZ_JACIDV010000004.1"/>
</dbReference>
<dbReference type="Gene3D" id="3.40.50.2000">
    <property type="entry name" value="Glycogen Phosphorylase B"/>
    <property type="match status" value="2"/>
</dbReference>
<accession>A0A7W6CBW2</accession>
<dbReference type="InterPro" id="IPR028098">
    <property type="entry name" value="Glyco_trans_4-like_N"/>
</dbReference>
<feature type="domain" description="Glycosyltransferase subfamily 4-like N-terminal" evidence="2">
    <location>
        <begin position="12"/>
        <end position="148"/>
    </location>
</feature>
<feature type="domain" description="Glycosyl transferase family 1" evidence="1">
    <location>
        <begin position="160"/>
        <end position="316"/>
    </location>
</feature>
<evidence type="ECO:0000259" key="2">
    <source>
        <dbReference type="Pfam" id="PF13439"/>
    </source>
</evidence>
<evidence type="ECO:0000313" key="3">
    <source>
        <dbReference type="EMBL" id="MBB3945660.1"/>
    </source>
</evidence>
<reference evidence="3 4" key="1">
    <citation type="submission" date="2020-08" db="EMBL/GenBank/DDBJ databases">
        <title>Genomic Encyclopedia of Type Strains, Phase IV (KMG-IV): sequencing the most valuable type-strain genomes for metagenomic binning, comparative biology and taxonomic classification.</title>
        <authorList>
            <person name="Goeker M."/>
        </authorList>
    </citation>
    <scope>NUCLEOTIDE SEQUENCE [LARGE SCALE GENOMIC DNA]</scope>
    <source>
        <strain evidence="3 4">DSM 26438</strain>
    </source>
</reference>